<dbReference type="InterPro" id="IPR021843">
    <property type="entry name" value="PSME4_C"/>
</dbReference>
<dbReference type="PANTHER" id="PTHR32170:SF3">
    <property type="entry name" value="PROTEASOME ACTIVATOR COMPLEX SUBUNIT 4"/>
    <property type="match status" value="1"/>
</dbReference>
<dbReference type="GeneID" id="109622072"/>
<comment type="similarity">
    <text evidence="3">Belongs to the BLM10 family.</text>
</comment>
<feature type="domain" description="Proteasome activator complex subunit 4-like HEAT repeat-like" evidence="11">
    <location>
        <begin position="1211"/>
        <end position="1496"/>
    </location>
</feature>
<dbReference type="Pfam" id="PF16507">
    <property type="entry name" value="HEAT_PSME4_mid"/>
    <property type="match status" value="1"/>
</dbReference>
<dbReference type="PANTHER" id="PTHR32170">
    <property type="entry name" value="PROTEASOME ACTIVATOR COMPLEX SUBUNIT 4"/>
    <property type="match status" value="1"/>
</dbReference>
<feature type="domain" description="Proteasome activator Blm10 middle HEAT repeats region" evidence="10">
    <location>
        <begin position="365"/>
        <end position="859"/>
    </location>
</feature>
<reference evidence="12" key="2">
    <citation type="submission" date="2025-05" db="UniProtKB">
        <authorList>
            <consortium name="EnsemblMetazoa"/>
        </authorList>
    </citation>
    <scope>IDENTIFICATION</scope>
    <source>
        <strain evidence="12">Foshan</strain>
    </source>
</reference>
<name>A0ABM1YG43_AEDAL</name>
<evidence type="ECO:0000256" key="1">
    <source>
        <dbReference type="ARBA" id="ARBA00004324"/>
    </source>
</evidence>
<dbReference type="SUPFAM" id="SSF48371">
    <property type="entry name" value="ARM repeat"/>
    <property type="match status" value="2"/>
</dbReference>
<dbReference type="InterPro" id="IPR035309">
    <property type="entry name" value="PSME4"/>
</dbReference>
<dbReference type="Gene3D" id="1.25.10.10">
    <property type="entry name" value="Leucine-rich Repeat Variant"/>
    <property type="match status" value="1"/>
</dbReference>
<evidence type="ECO:0000256" key="4">
    <source>
        <dbReference type="ARBA" id="ARBA00022490"/>
    </source>
</evidence>
<dbReference type="Pfam" id="PF23096">
    <property type="entry name" value="HEAT_PSME4"/>
    <property type="match status" value="1"/>
</dbReference>
<evidence type="ECO:0000259" key="11">
    <source>
        <dbReference type="Pfam" id="PF23096"/>
    </source>
</evidence>
<dbReference type="Pfam" id="PF11919">
    <property type="entry name" value="PSME4_C"/>
    <property type="match status" value="1"/>
</dbReference>
<evidence type="ECO:0000256" key="3">
    <source>
        <dbReference type="ARBA" id="ARBA00005739"/>
    </source>
</evidence>
<evidence type="ECO:0000313" key="13">
    <source>
        <dbReference type="Proteomes" id="UP000069940"/>
    </source>
</evidence>
<proteinExistence type="inferred from homology"/>
<dbReference type="InterPro" id="IPR016024">
    <property type="entry name" value="ARM-type_fold"/>
</dbReference>
<organism evidence="12 13">
    <name type="scientific">Aedes albopictus</name>
    <name type="common">Asian tiger mosquito</name>
    <name type="synonym">Stegomyia albopicta</name>
    <dbReference type="NCBI Taxonomy" id="7160"/>
    <lineage>
        <taxon>Eukaryota</taxon>
        <taxon>Metazoa</taxon>
        <taxon>Ecdysozoa</taxon>
        <taxon>Arthropoda</taxon>
        <taxon>Hexapoda</taxon>
        <taxon>Insecta</taxon>
        <taxon>Pterygota</taxon>
        <taxon>Neoptera</taxon>
        <taxon>Endopterygota</taxon>
        <taxon>Diptera</taxon>
        <taxon>Nematocera</taxon>
        <taxon>Culicoidea</taxon>
        <taxon>Culicidae</taxon>
        <taxon>Culicinae</taxon>
        <taxon>Aedini</taxon>
        <taxon>Aedes</taxon>
        <taxon>Stegomyia</taxon>
    </lineage>
</organism>
<keyword evidence="7" id="KW-0234">DNA repair</keyword>
<sequence>MDDESSDSLELSRSKRNERIEKLGFRPQKELFCNKFLPYADRLDDESQAMLENIKNNLGKAAAMREITPGVSIYVSRLMKYIKLYGMKFSKEDHIKFVKLLLELISIPNLEPDKVNKFCYAITSLLRKPEWLSPDDIQIDWRPLYKLCNLILNKNCSKGDLYRYFAWDTNRSKSMKNASPLAMLLKAASEMGYDVSSFLASHSAGDDDDDLPSLETNLQFVIQYCAPYFPRSATQEILDELLPKLQPLDTGKSFDTFGLLHIFLSCEHDYDLWFDKFMTIWDAYHNPPWSIDMMTIFATVGFKNIGYIDWEPYIPTMFARILRSIDFPVSYKSTKSSKLQGLAPQSIAIWIVSVLGPKSSAQQYLNKFMATIESYLHPANMGKWVSMLGEILIQLPKYFFDRLILERYRKHPYRKPIPESHKLTEECITAFVECMKPVAFQAMYSRINPQDVGKIFQHLADLRPELIIPSIIDRVYASLDSLTEPHKMTAALQSLISVSRALVSAHNGYTEGRNHVIPIFFATLPGIDPNDFKKTSITFHFLTSISFLIPITDCSKAGLYHELTDDERLLCEQTADFEDFVLQYMDRIFLLIESSSVDNVRMEQSDADNMRSKMESISEALVQACTHGILGQCSKDILNSSSRKLIDFVKTRLLEPKVAGQLVGCLVRVFSRIHGKEVLRALVPYVLQTIERYIDDHDDIAEVEKMSDEMLYYLLLLTNMMRGDPGEIVKYVDDTLPIIDQILKFKCKQANKYGSTMVANLMSNLSTMQTLDVKNSPESFEKPLSEFLPIRSWGGKMACDGKIDWCFPGEESLKVCEKLMHRYLVPILENFGKHCAGELELSRDDINRDVTVIQSLIRCSNFLPNWDDEEPLKMLETCLDRSEMKYNVTRGFDDLTIKMPDGGNVRRAIIKSLSALQRHIMLKSEDDIKSLKSILMVYEKIFIRKHSNSAFDVQVKNFNNTKKFQTYKLTRYKRDVRAVVATRVIMQQDCRDEVDQPLFSATHLEVMMNLLELSTSHYSSVRASAQSKLFTMLATFSFSYRFLADKIVEHLQMDSNEKHEQFKGILFILVSNRRSRLVIKHDWEFLQRIWLALLQSKLSEKPSVVKLLDAVTDVINNEYPTTTTELIVPDSCVECGLALRTRGDTLDLEAGHQARLAKNKRNLEIYYDLIAKILATVENDKLHWRYHYLATSMLYNLVHPLTPFPPTVAQFAVNNLIHDSLDERKMANCLLNHILRQQKREHVKIVVNPYEIAGIPDKAPLNGSSVEPGYREDNQWLQYDVEKVPKNQEEWDQPRYMYKTDGYFGWSSNFSVYAPSADQPKLDRTPEEMNECERVIYQFFNQQGNIDKLIKFWSLEEKKGRDKFNRNRFCMIKGLMNAFGDLFLNKFVSHLRPLIEDKASESSHRCAAEIMAGIMRGAKHWPYDKTAKMYQDLVPLVRLALNNVTVDTDLYWGTCFATAAEYMDPSKQFWLHEALLEDPLQETTSFIDCNRLYCLQGAFNQHVWRMTSVAKRLLEYLRPYLNHSFQNVRERLGSTLINIFEADLRFAGSHGLELSPKISDMIGYVRPKLSVLLKEDCPMIDVAMGSDNKMDVSEDAGENSKKEESEYEVAVRLFKTVAQWLTCAINRCSNGNEIEYFELLPIACRLERSEQDQELAEICTTLLAMISQALTLVPCMDAALTKIDEISKMTSWSARRSVIDVLQVLVFYNMTIILSNEKWKMKTQEIVLRLLEDNVVEVREKAAEVLCGLLHCSFLTATDELLELFKEKCRTKMIKAKRLKVAASCSNEVAKNEEEANAVRARHSGVLGLCAFISAYPYEVPEFVPNVFEHLGAHLNDPQPIPATIRKTMGDFKRTHHDNWEVHQLKFTEDQLAVLSDLTIPPSYYA</sequence>
<keyword evidence="13" id="KW-1185">Reference proteome</keyword>
<evidence type="ECO:0000313" key="12">
    <source>
        <dbReference type="EnsemblMetazoa" id="AALFPA23_008810.P12042"/>
    </source>
</evidence>
<evidence type="ECO:0000259" key="10">
    <source>
        <dbReference type="Pfam" id="PF16507"/>
    </source>
</evidence>
<reference evidence="13" key="1">
    <citation type="journal article" date="2015" name="Proc. Natl. Acad. Sci. U.S.A.">
        <title>Genome sequence of the Asian Tiger mosquito, Aedes albopictus, reveals insights into its biology, genetics, and evolution.</title>
        <authorList>
            <person name="Chen X.G."/>
            <person name="Jiang X."/>
            <person name="Gu J."/>
            <person name="Xu M."/>
            <person name="Wu Y."/>
            <person name="Deng Y."/>
            <person name="Zhang C."/>
            <person name="Bonizzoni M."/>
            <person name="Dermauw W."/>
            <person name="Vontas J."/>
            <person name="Armbruster P."/>
            <person name="Huang X."/>
            <person name="Yang Y."/>
            <person name="Zhang H."/>
            <person name="He W."/>
            <person name="Peng H."/>
            <person name="Liu Y."/>
            <person name="Wu K."/>
            <person name="Chen J."/>
            <person name="Lirakis M."/>
            <person name="Topalis P."/>
            <person name="Van Leeuwen T."/>
            <person name="Hall A.B."/>
            <person name="Jiang X."/>
            <person name="Thorpe C."/>
            <person name="Mueller R.L."/>
            <person name="Sun C."/>
            <person name="Waterhouse R.M."/>
            <person name="Yan G."/>
            <person name="Tu Z.J."/>
            <person name="Fang X."/>
            <person name="James A.A."/>
        </authorList>
    </citation>
    <scope>NUCLEOTIDE SEQUENCE [LARGE SCALE GENOMIC DNA]</scope>
    <source>
        <strain evidence="13">Foshan</strain>
    </source>
</reference>
<comment type="subcellular location">
    <subcellularLocation>
        <location evidence="2">Cytoplasm</location>
    </subcellularLocation>
    <subcellularLocation>
        <location evidence="1">Nucleus speckle</location>
    </subcellularLocation>
</comment>
<feature type="domain" description="Proteasome activator complex subunit 4 C-terminal" evidence="9">
    <location>
        <begin position="1800"/>
        <end position="1886"/>
    </location>
</feature>
<protein>
    <recommendedName>
        <fullName evidence="14">Proteasome activator complex subunit 4 C-terminal domain-containing protein</fullName>
    </recommendedName>
</protein>
<evidence type="ECO:0000256" key="5">
    <source>
        <dbReference type="ARBA" id="ARBA00022737"/>
    </source>
</evidence>
<dbReference type="EnsemblMetazoa" id="AALFPA23_008810.R12042">
    <property type="protein sequence ID" value="AALFPA23_008810.P12042"/>
    <property type="gene ID" value="AALFPA23_008810"/>
</dbReference>
<evidence type="ECO:0008006" key="14">
    <source>
        <dbReference type="Google" id="ProtNLM"/>
    </source>
</evidence>
<keyword evidence="6" id="KW-0227">DNA damage</keyword>
<dbReference type="InterPro" id="IPR011989">
    <property type="entry name" value="ARM-like"/>
</dbReference>
<dbReference type="InterPro" id="IPR032430">
    <property type="entry name" value="Blm10_mid"/>
</dbReference>
<keyword evidence="4" id="KW-0963">Cytoplasm</keyword>
<dbReference type="RefSeq" id="XP_029734184.2">
    <property type="nucleotide sequence ID" value="XM_029878324.2"/>
</dbReference>
<keyword evidence="8" id="KW-0539">Nucleus</keyword>
<dbReference type="InterPro" id="IPR055455">
    <property type="entry name" value="HEAT_PSME4"/>
</dbReference>
<evidence type="ECO:0000256" key="2">
    <source>
        <dbReference type="ARBA" id="ARBA00004496"/>
    </source>
</evidence>
<dbReference type="Proteomes" id="UP000069940">
    <property type="component" value="Unassembled WGS sequence"/>
</dbReference>
<accession>A0ABM1YG43</accession>
<evidence type="ECO:0000256" key="6">
    <source>
        <dbReference type="ARBA" id="ARBA00022763"/>
    </source>
</evidence>
<evidence type="ECO:0000256" key="7">
    <source>
        <dbReference type="ARBA" id="ARBA00023204"/>
    </source>
</evidence>
<evidence type="ECO:0000259" key="9">
    <source>
        <dbReference type="Pfam" id="PF11919"/>
    </source>
</evidence>
<evidence type="ECO:0000256" key="8">
    <source>
        <dbReference type="ARBA" id="ARBA00023242"/>
    </source>
</evidence>
<keyword evidence="5" id="KW-0677">Repeat</keyword>